<evidence type="ECO:0000256" key="2">
    <source>
        <dbReference type="ARBA" id="ARBA00004569"/>
    </source>
</evidence>
<keyword evidence="8" id="KW-0472">Membrane</keyword>
<gene>
    <name evidence="9" type="ORF">OFUS_LOCUS4529</name>
</gene>
<evidence type="ECO:0000256" key="8">
    <source>
        <dbReference type="ARBA" id="ARBA00023136"/>
    </source>
</evidence>
<dbReference type="InterPro" id="IPR011992">
    <property type="entry name" value="EF-hand-dom_pair"/>
</dbReference>
<sequence>MDEVKHQMIGIQGADTQLPPVLERIFSGQGRDTGGEMEGPSAAIELPPHRSFWDIIKGDAQSADLVDTTLLTHFFGQKGDKSLSYDNFYRFMDNLQTEVLELEFSEFSKGMPKISEVEFAKILLRYTKVNKEDYEEYLDRLKNRVQQEVGIEFKVFKQFCQFLNSLDDFTVAMRMYSFADQPVSEEEFQRAVKICTGFSLDPGIVHTVFQIFDTDDDGHLSHDEFISIMKDRLHRGFRSHLIHQGSWPAFKNCVKHEM</sequence>
<evidence type="ECO:0000256" key="7">
    <source>
        <dbReference type="ARBA" id="ARBA00023128"/>
    </source>
</evidence>
<dbReference type="Gene3D" id="1.10.238.10">
    <property type="entry name" value="EF-hand"/>
    <property type="match status" value="1"/>
</dbReference>
<keyword evidence="7" id="KW-0496">Mitochondrion</keyword>
<dbReference type="SUPFAM" id="SSF47473">
    <property type="entry name" value="EF-hand"/>
    <property type="match status" value="1"/>
</dbReference>
<dbReference type="InterPro" id="IPR002048">
    <property type="entry name" value="EF_hand_dom"/>
</dbReference>
<proteinExistence type="predicted"/>
<dbReference type="EMBL" id="CAIIXF020000002">
    <property type="protein sequence ID" value="CAH1777499.1"/>
    <property type="molecule type" value="Genomic_DNA"/>
</dbReference>
<comment type="subcellular location">
    <subcellularLocation>
        <location evidence="1">Mitochondrion inner membrane</location>
    </subcellularLocation>
    <subcellularLocation>
        <location evidence="2">Mitochondrion intermembrane space</location>
    </subcellularLocation>
</comment>
<evidence type="ECO:0000256" key="1">
    <source>
        <dbReference type="ARBA" id="ARBA00004273"/>
    </source>
</evidence>
<dbReference type="Pfam" id="PF00036">
    <property type="entry name" value="EF-hand_1"/>
    <property type="match status" value="1"/>
</dbReference>
<accession>A0A8J1XJT1</accession>
<reference evidence="9" key="1">
    <citation type="submission" date="2022-03" db="EMBL/GenBank/DDBJ databases">
        <authorList>
            <person name="Martin C."/>
        </authorList>
    </citation>
    <scope>NUCLEOTIDE SEQUENCE</scope>
</reference>
<keyword evidence="5" id="KW-0106">Calcium</keyword>
<dbReference type="OrthoDB" id="5065855at2759"/>
<dbReference type="PROSITE" id="PS50222">
    <property type="entry name" value="EF_HAND_2"/>
    <property type="match status" value="1"/>
</dbReference>
<evidence type="ECO:0000256" key="5">
    <source>
        <dbReference type="ARBA" id="ARBA00022837"/>
    </source>
</evidence>
<evidence type="ECO:0000256" key="3">
    <source>
        <dbReference type="ARBA" id="ARBA00022737"/>
    </source>
</evidence>
<evidence type="ECO:0000313" key="10">
    <source>
        <dbReference type="Proteomes" id="UP000749559"/>
    </source>
</evidence>
<dbReference type="InterPro" id="IPR039800">
    <property type="entry name" value="MICU1/2/3"/>
</dbReference>
<comment type="caution">
    <text evidence="9">The sequence shown here is derived from an EMBL/GenBank/DDBJ whole genome shotgun (WGS) entry which is preliminary data.</text>
</comment>
<dbReference type="PANTHER" id="PTHR12294:SF13">
    <property type="entry name" value="MITOCHONDRIAL CALCIUM UPTAKE 3, ISOFORM D"/>
    <property type="match status" value="1"/>
</dbReference>
<keyword evidence="3" id="KW-0677">Repeat</keyword>
<dbReference type="GO" id="GO:0005758">
    <property type="term" value="C:mitochondrial intermembrane space"/>
    <property type="evidence" value="ECO:0007669"/>
    <property type="project" value="UniProtKB-SubCell"/>
</dbReference>
<protein>
    <submittedName>
        <fullName evidence="9">Uncharacterized protein</fullName>
    </submittedName>
</protein>
<dbReference type="Proteomes" id="UP000749559">
    <property type="component" value="Unassembled WGS sequence"/>
</dbReference>
<organism evidence="9 10">
    <name type="scientific">Owenia fusiformis</name>
    <name type="common">Polychaete worm</name>
    <dbReference type="NCBI Taxonomy" id="6347"/>
    <lineage>
        <taxon>Eukaryota</taxon>
        <taxon>Metazoa</taxon>
        <taxon>Spiralia</taxon>
        <taxon>Lophotrochozoa</taxon>
        <taxon>Annelida</taxon>
        <taxon>Polychaeta</taxon>
        <taxon>Sedentaria</taxon>
        <taxon>Canalipalpata</taxon>
        <taxon>Sabellida</taxon>
        <taxon>Oweniida</taxon>
        <taxon>Oweniidae</taxon>
        <taxon>Owenia</taxon>
    </lineage>
</organism>
<evidence type="ECO:0000256" key="4">
    <source>
        <dbReference type="ARBA" id="ARBA00022792"/>
    </source>
</evidence>
<dbReference type="GO" id="GO:0051560">
    <property type="term" value="P:mitochondrial calcium ion homeostasis"/>
    <property type="evidence" value="ECO:0007669"/>
    <property type="project" value="TreeGrafter"/>
</dbReference>
<dbReference type="GO" id="GO:1990246">
    <property type="term" value="C:uniplex complex"/>
    <property type="evidence" value="ECO:0007669"/>
    <property type="project" value="TreeGrafter"/>
</dbReference>
<dbReference type="PANTHER" id="PTHR12294">
    <property type="entry name" value="EF HAND DOMAIN FAMILY A1,A2-RELATED"/>
    <property type="match status" value="1"/>
</dbReference>
<keyword evidence="4" id="KW-0999">Mitochondrion inner membrane</keyword>
<feature type="non-terminal residue" evidence="9">
    <location>
        <position position="258"/>
    </location>
</feature>
<dbReference type="GO" id="GO:0005509">
    <property type="term" value="F:calcium ion binding"/>
    <property type="evidence" value="ECO:0007669"/>
    <property type="project" value="InterPro"/>
</dbReference>
<keyword evidence="6" id="KW-0809">Transit peptide</keyword>
<keyword evidence="10" id="KW-1185">Reference proteome</keyword>
<dbReference type="InterPro" id="IPR018247">
    <property type="entry name" value="EF_Hand_1_Ca_BS"/>
</dbReference>
<dbReference type="GO" id="GO:0036444">
    <property type="term" value="P:calcium import into the mitochondrion"/>
    <property type="evidence" value="ECO:0007669"/>
    <property type="project" value="TreeGrafter"/>
</dbReference>
<evidence type="ECO:0000256" key="6">
    <source>
        <dbReference type="ARBA" id="ARBA00022946"/>
    </source>
</evidence>
<name>A0A8J1XJT1_OWEFU</name>
<dbReference type="PROSITE" id="PS00018">
    <property type="entry name" value="EF_HAND_1"/>
    <property type="match status" value="1"/>
</dbReference>
<evidence type="ECO:0000313" key="9">
    <source>
        <dbReference type="EMBL" id="CAH1777499.1"/>
    </source>
</evidence>
<dbReference type="AlphaFoldDB" id="A0A8J1XJT1"/>